<gene>
    <name evidence="5" type="ORF">AXG93_2167s1200</name>
</gene>
<feature type="region of interest" description="Disordered" evidence="4">
    <location>
        <begin position="275"/>
        <end position="320"/>
    </location>
</feature>
<accession>A0A176W5A6</accession>
<dbReference type="GO" id="GO:0003729">
    <property type="term" value="F:mRNA binding"/>
    <property type="evidence" value="ECO:0007669"/>
    <property type="project" value="TreeGrafter"/>
</dbReference>
<dbReference type="PANTHER" id="PTHR13375">
    <property type="entry name" value="FMS INTERACTING PROTEIN"/>
    <property type="match status" value="1"/>
</dbReference>
<evidence type="ECO:0000256" key="4">
    <source>
        <dbReference type="SAM" id="MobiDB-lite"/>
    </source>
</evidence>
<evidence type="ECO:0000313" key="6">
    <source>
        <dbReference type="Proteomes" id="UP000077202"/>
    </source>
</evidence>
<dbReference type="PANTHER" id="PTHR13375:SF3">
    <property type="entry name" value="THO COMPLEX SUBUNIT 5 HOMOLOG"/>
    <property type="match status" value="1"/>
</dbReference>
<organism evidence="5 6">
    <name type="scientific">Marchantia polymorpha subsp. ruderalis</name>
    <dbReference type="NCBI Taxonomy" id="1480154"/>
    <lineage>
        <taxon>Eukaryota</taxon>
        <taxon>Viridiplantae</taxon>
        <taxon>Streptophyta</taxon>
        <taxon>Embryophyta</taxon>
        <taxon>Marchantiophyta</taxon>
        <taxon>Marchantiopsida</taxon>
        <taxon>Marchantiidae</taxon>
        <taxon>Marchantiales</taxon>
        <taxon>Marchantiaceae</taxon>
        <taxon>Marchantia</taxon>
    </lineage>
</organism>
<feature type="region of interest" description="Disordered" evidence="4">
    <location>
        <begin position="574"/>
        <end position="692"/>
    </location>
</feature>
<evidence type="ECO:0000256" key="3">
    <source>
        <dbReference type="ARBA" id="ARBA00023242"/>
    </source>
</evidence>
<comment type="similarity">
    <text evidence="2">Belongs to the THOC5 family.</text>
</comment>
<dbReference type="Pfam" id="PF09766">
    <property type="entry name" value="FmiP_Thoc5"/>
    <property type="match status" value="1"/>
</dbReference>
<sequence>MAKTSYELLGDIRSSIEDILAKMLQVKKEGRGSNINLRELLTESSVMFVDLRQVNRLILQEEDRVKAETDSAKLPVDHTSLQLHNLLYEKNYYLKAIKACKDFKSKYPDIELVSEEDFFRDAPDELKANPRLKEDPHKLMLQRLNFELHQRKELCKHQEVLEARKKMLQESIANRRKFLSSLPGHLKALKKASLPVQQQLGILHTKRVKQHQLAELLPPPLYILYSQLLSQKEAFGENIELEIVGSAKDAQMIARQLANREAIDGIRVMGLDLKSGQTPDAAAGNSDESKLEEDAREDEDDSQRRRKRVKKSHDKETADGMGMYQVHPLTIMLQIFDNEQLGTEKANKLLTVCFEYLSRLNVVCAGIEGASQVTDSSNLLANLFPNDTGLDLPNQVSKLQAGSGFVYDENRLLRPYKWAQHLAGIDFLPETPPLLPDPVGSINGDTSGGVAVGVGLSTYRQQHRVLTVLQQLRSRKKAQLALKEQLESLSKLKQPTLKSNTLPWVVHSPKCTLRTWNEVEPLGQDHHRSSLYALTGGASQTTGFLFNKEPMGVVGLLTAGGEIEAGREDGELPSAVPLLSAGAPSSGSKLSSGKDVVQDDAPGAGSPVNGIKEAVDTSSKGSSGDRRSRREKTASVKPSPTPREGAGLGGLGSSLGTEFDALMEDGMEGLEPDPSAEEAADDTNGSKSRWGWESHGAHRYRAVLRRDNVPGGKRLELEAQVEVTLEYPLRPPHFLLRILPPGNKELSALPAPPRGVLDVTESMVIGEANVDNWFNELRAIEAEINIHLPGILSRSEVNYILAHQVALLSMLFDRHVDNETSLLGGQGPSSTSSFADRTTGQVGSRTVRVPARVTKFQSFGDGELPTLPVAKAKSPTPAVP</sequence>
<keyword evidence="3" id="KW-0539">Nucleus</keyword>
<name>A0A176W5A6_MARPO</name>
<dbReference type="EMBL" id="LVLJ01001832">
    <property type="protein sequence ID" value="OAE27791.1"/>
    <property type="molecule type" value="Genomic_DNA"/>
</dbReference>
<protein>
    <recommendedName>
        <fullName evidence="7">THO complex subunit 5</fullName>
    </recommendedName>
</protein>
<evidence type="ECO:0000256" key="1">
    <source>
        <dbReference type="ARBA" id="ARBA00004123"/>
    </source>
</evidence>
<evidence type="ECO:0008006" key="7">
    <source>
        <dbReference type="Google" id="ProtNLM"/>
    </source>
</evidence>
<comment type="subcellular location">
    <subcellularLocation>
        <location evidence="1">Nucleus</location>
    </subcellularLocation>
</comment>
<feature type="compositionally biased region" description="Basic and acidic residues" evidence="4">
    <location>
        <begin position="623"/>
        <end position="634"/>
    </location>
</feature>
<dbReference type="GO" id="GO:0000445">
    <property type="term" value="C:THO complex part of transcription export complex"/>
    <property type="evidence" value="ECO:0007669"/>
    <property type="project" value="TreeGrafter"/>
</dbReference>
<keyword evidence="6" id="KW-1185">Reference proteome</keyword>
<dbReference type="AlphaFoldDB" id="A0A176W5A6"/>
<reference evidence="5" key="1">
    <citation type="submission" date="2016-03" db="EMBL/GenBank/DDBJ databases">
        <title>Mechanisms controlling the formation of the plant cell surface in tip-growing cells are functionally conserved among land plants.</title>
        <authorList>
            <person name="Honkanen S."/>
            <person name="Jones V.A."/>
            <person name="Morieri G."/>
            <person name="Champion C."/>
            <person name="Hetherington A.J."/>
            <person name="Kelly S."/>
            <person name="Saint-Marcoux D."/>
            <person name="Proust H."/>
            <person name="Prescott H."/>
            <person name="Dolan L."/>
        </authorList>
    </citation>
    <scope>NUCLEOTIDE SEQUENCE [LARGE SCALE GENOMIC DNA]</scope>
    <source>
        <tissue evidence="5">Whole gametophyte</tissue>
    </source>
</reference>
<feature type="region of interest" description="Disordered" evidence="4">
    <location>
        <begin position="822"/>
        <end position="843"/>
    </location>
</feature>
<dbReference type="Proteomes" id="UP000077202">
    <property type="component" value="Unassembled WGS sequence"/>
</dbReference>
<evidence type="ECO:0000256" key="2">
    <source>
        <dbReference type="ARBA" id="ARBA00008044"/>
    </source>
</evidence>
<dbReference type="GO" id="GO:0006406">
    <property type="term" value="P:mRNA export from nucleus"/>
    <property type="evidence" value="ECO:0007669"/>
    <property type="project" value="TreeGrafter"/>
</dbReference>
<evidence type="ECO:0000313" key="5">
    <source>
        <dbReference type="EMBL" id="OAE27791.1"/>
    </source>
</evidence>
<dbReference type="InterPro" id="IPR019163">
    <property type="entry name" value="THO_Thoc5"/>
</dbReference>
<comment type="caution">
    <text evidence="5">The sequence shown here is derived from an EMBL/GenBank/DDBJ whole genome shotgun (WGS) entry which is preliminary data.</text>
</comment>
<proteinExistence type="inferred from homology"/>
<feature type="compositionally biased region" description="Acidic residues" evidence="4">
    <location>
        <begin position="661"/>
        <end position="681"/>
    </location>
</feature>